<dbReference type="SMART" id="SM00320">
    <property type="entry name" value="WD40"/>
    <property type="match status" value="2"/>
</dbReference>
<dbReference type="OrthoDB" id="7668193at2759"/>
<evidence type="ECO:0000313" key="7">
    <source>
        <dbReference type="Proteomes" id="UP000078561"/>
    </source>
</evidence>
<accession>A0A163MUU9</accession>
<dbReference type="Pfam" id="PF00400">
    <property type="entry name" value="WD40"/>
    <property type="match status" value="2"/>
</dbReference>
<comment type="similarity">
    <text evidence="3">Belongs to the WD repeat ASA1 family.</text>
</comment>
<dbReference type="PANTHER" id="PTHR19854">
    <property type="entry name" value="TRANSDUCIN BETA-LIKE 3"/>
    <property type="match status" value="1"/>
</dbReference>
<dbReference type="Gene3D" id="2.130.10.10">
    <property type="entry name" value="YVTN repeat-like/Quinoprotein amine dehydrogenase"/>
    <property type="match status" value="1"/>
</dbReference>
<protein>
    <recommendedName>
        <fullName evidence="4">ASTRA-associated protein 1</fullName>
    </recommendedName>
</protein>
<gene>
    <name evidence="6" type="primary">ABSGL_14587.1 scaffold 14663</name>
</gene>
<organism evidence="6">
    <name type="scientific">Absidia glauca</name>
    <name type="common">Pin mould</name>
    <dbReference type="NCBI Taxonomy" id="4829"/>
    <lineage>
        <taxon>Eukaryota</taxon>
        <taxon>Fungi</taxon>
        <taxon>Fungi incertae sedis</taxon>
        <taxon>Mucoromycota</taxon>
        <taxon>Mucoromycotina</taxon>
        <taxon>Mucoromycetes</taxon>
        <taxon>Mucorales</taxon>
        <taxon>Cunninghamellaceae</taxon>
        <taxon>Absidia</taxon>
    </lineage>
</organism>
<evidence type="ECO:0000256" key="4">
    <source>
        <dbReference type="ARBA" id="ARBA00040563"/>
    </source>
</evidence>
<evidence type="ECO:0000256" key="2">
    <source>
        <dbReference type="ARBA" id="ARBA00022737"/>
    </source>
</evidence>
<reference evidence="6" key="1">
    <citation type="submission" date="2016-04" db="EMBL/GenBank/DDBJ databases">
        <authorList>
            <person name="Evans L.H."/>
            <person name="Alamgir A."/>
            <person name="Owens N."/>
            <person name="Weber N.D."/>
            <person name="Virtaneva K."/>
            <person name="Barbian K."/>
            <person name="Babar A."/>
            <person name="Rosenke K."/>
        </authorList>
    </citation>
    <scope>NUCLEOTIDE SEQUENCE [LARGE SCALE GENOMIC DNA]</scope>
    <source>
        <strain evidence="6">CBS 101.48</strain>
    </source>
</reference>
<dbReference type="SUPFAM" id="SSF50978">
    <property type="entry name" value="WD40 repeat-like"/>
    <property type="match status" value="1"/>
</dbReference>
<evidence type="ECO:0000256" key="3">
    <source>
        <dbReference type="ARBA" id="ARBA00037931"/>
    </source>
</evidence>
<keyword evidence="2" id="KW-0677">Repeat</keyword>
<name>A0A163MUU9_ABSGL</name>
<proteinExistence type="inferred from homology"/>
<sequence>MDGYAICGSVDDQIVKVDLQNGDIIKKIKSKKSGTASVALRKDNKIWATGGYDGRIRVYSVKTMNPLAVLSYHRDSVYCVDFASHSDKHWVIGCSKDHRISLWHVY</sequence>
<dbReference type="InterPro" id="IPR001680">
    <property type="entry name" value="WD40_rpt"/>
</dbReference>
<dbReference type="PROSITE" id="PS50082">
    <property type="entry name" value="WD_REPEATS_2"/>
    <property type="match status" value="1"/>
</dbReference>
<dbReference type="PANTHER" id="PTHR19854:SF1">
    <property type="entry name" value="GUANINE NUCLEOTIDE-BINDING PROTEIN SUBUNIT BETA-LIKE PROTEIN 1"/>
    <property type="match status" value="1"/>
</dbReference>
<dbReference type="AlphaFoldDB" id="A0A163MUU9"/>
<dbReference type="PROSITE" id="PS50294">
    <property type="entry name" value="WD_REPEATS_REGION"/>
    <property type="match status" value="1"/>
</dbReference>
<keyword evidence="1 5" id="KW-0853">WD repeat</keyword>
<dbReference type="InParanoid" id="A0A163MUU9"/>
<dbReference type="InterPro" id="IPR036322">
    <property type="entry name" value="WD40_repeat_dom_sf"/>
</dbReference>
<evidence type="ECO:0000256" key="1">
    <source>
        <dbReference type="ARBA" id="ARBA00022574"/>
    </source>
</evidence>
<dbReference type="InterPro" id="IPR015943">
    <property type="entry name" value="WD40/YVTN_repeat-like_dom_sf"/>
</dbReference>
<evidence type="ECO:0000313" key="6">
    <source>
        <dbReference type="EMBL" id="SAM08921.1"/>
    </source>
</evidence>
<dbReference type="EMBL" id="LT554937">
    <property type="protein sequence ID" value="SAM08921.1"/>
    <property type="molecule type" value="Genomic_DNA"/>
</dbReference>
<evidence type="ECO:0000256" key="5">
    <source>
        <dbReference type="PROSITE-ProRule" id="PRU00221"/>
    </source>
</evidence>
<dbReference type="Proteomes" id="UP000078561">
    <property type="component" value="Unassembled WGS sequence"/>
</dbReference>
<keyword evidence="7" id="KW-1185">Reference proteome</keyword>
<dbReference type="STRING" id="4829.A0A163MUU9"/>
<feature type="repeat" description="WD" evidence="5">
    <location>
        <begin position="70"/>
        <end position="106"/>
    </location>
</feature>